<feature type="compositionally biased region" description="Polar residues" evidence="1">
    <location>
        <begin position="457"/>
        <end position="468"/>
    </location>
</feature>
<feature type="region of interest" description="Disordered" evidence="1">
    <location>
        <begin position="452"/>
        <end position="481"/>
    </location>
</feature>
<dbReference type="Proteomes" id="UP000075809">
    <property type="component" value="Unassembled WGS sequence"/>
</dbReference>
<dbReference type="KEGG" id="mzt:108722492"/>
<sequence>MENCIVNESINNDFLSQSYSEGIERITGTKGSIFNFQIPVELLEVRKKTWDNLLNKYSNEMSDDIELNVNTLEPEEDKEEKVVSEEEYNCGQRVPMRKPATCIQYWINTGNPPYKTLLDENELSEAGSSLSEKEIALVSPVTNADKQKCKNDSSCSSVDTAAYILSNANITKKADTIAIIKGAKCAEVKSHKKEVAVKDIEVPSNDKIKYVETTRINRAITHNNSDNVNVDILDTELYPVSTECMTAEVCGKVAAGTLVASNAIQSNVYSQSLSCEETDKTEFNTSQRNLNVQTIDNIASIFRRFDKTSKRLIVNDKNNDVSDLDRNKVLEMDFHEKQVSENVAHKIIAKNTSLTTLHRKKLYTGRDSPVDLILTETHGANRLSGTKQSLHPALDLDGTIKGEPFLTRKGKNKHSFSAKRNLGSKKIKEKGRRELNCISSEIITEISNKDRNDNKVQDNTIDSSFKNSSDFHDNSNKQDDIPFREYNDTNISVRNEDFRKQNLASLNLKPVVLLEQIQSFNRCKLDENTHIAQKEDVCNRNLNKSKKLYSCKIKNLESKTIDSDGSTILICQCNASQCVSSLSDCSLDLKLDIEDDFSTSNAEKKDDKLSNLKNTDVSHNKALNVEELLQLSKKNYSNATMESEISNKTNAIWQNVLSNKSKTYSYLYGRNDNIKLREIKIVLERLPLSVKNCTSTMTEMQVFNKNNDAVWEKETSNKSEIHFSNLYGTTEKNNIKLGEIRVVLERLPLSIKNCTNTMTEMQVLNKNNAVWEKGTSNKSKTHFSNLYGTTEKDNIKLQEIRVLLERLPANICFKENSNVININIFPNKKISQNTGLQTNHNRESKIRKISKSLACKNEVAVPSICNNYSSKMNIKSKKDNDKINDTYDIVTQRGSQVFDKIESKFTFQHKTFQHKNFSKASQDDRSKYSILTFTSSDEDDFAQSIQHPRKRSKVSAEDILSKSNIAEKDLYDQNKLVISNKDKYSYSRNLSTVIRSSEKTVQRDIGSIKKKKKHSDDTQTGTTSLELLRNEGFVFFSSENDNGNTADNSNKAKEKISFFDSKENISNNSLRHSNGAIKKNGIDCKDNAPVMFFQTKTFDTNSSDSEESNSYTSSTCKVLTSSSTHNRLRCHDSINSEEIFNDSIARKYSKRHLGLLNSSLEKHSRTHNVKTKFKSIDKEAKTNKQLANKKSNSDIKSRISDMRKDASFSSLISDIPVTSVQKTTLSNTLRILETNLSKNKDISEKSKNSVAIQQGVITSTVRKLLTFQTKSYYDSSDSSETM</sequence>
<evidence type="ECO:0000256" key="1">
    <source>
        <dbReference type="SAM" id="MobiDB-lite"/>
    </source>
</evidence>
<evidence type="ECO:0000313" key="3">
    <source>
        <dbReference type="Proteomes" id="UP000075809"/>
    </source>
</evidence>
<proteinExistence type="predicted"/>
<keyword evidence="3" id="KW-1185">Reference proteome</keyword>
<name>A0A151X5H0_9HYME</name>
<organism evidence="2 3">
    <name type="scientific">Mycetomoellerius zeteki</name>
    <dbReference type="NCBI Taxonomy" id="64791"/>
    <lineage>
        <taxon>Eukaryota</taxon>
        <taxon>Metazoa</taxon>
        <taxon>Ecdysozoa</taxon>
        <taxon>Arthropoda</taxon>
        <taxon>Hexapoda</taxon>
        <taxon>Insecta</taxon>
        <taxon>Pterygota</taxon>
        <taxon>Neoptera</taxon>
        <taxon>Endopterygota</taxon>
        <taxon>Hymenoptera</taxon>
        <taxon>Apocrita</taxon>
        <taxon>Aculeata</taxon>
        <taxon>Formicoidea</taxon>
        <taxon>Formicidae</taxon>
        <taxon>Myrmicinae</taxon>
        <taxon>Mycetomoellerius</taxon>
    </lineage>
</organism>
<dbReference type="EMBL" id="KQ982498">
    <property type="protein sequence ID" value="KYQ55655.1"/>
    <property type="molecule type" value="Genomic_DNA"/>
</dbReference>
<gene>
    <name evidence="2" type="ORF">ALC60_05406</name>
</gene>
<accession>A0A151X5H0</accession>
<feature type="compositionally biased region" description="Basic and acidic residues" evidence="1">
    <location>
        <begin position="469"/>
        <end position="481"/>
    </location>
</feature>
<dbReference type="OrthoDB" id="7617269at2759"/>
<protein>
    <submittedName>
        <fullName evidence="2">Uncharacterized protein</fullName>
    </submittedName>
</protein>
<reference evidence="2 3" key="1">
    <citation type="submission" date="2015-09" db="EMBL/GenBank/DDBJ databases">
        <title>Trachymyrmex zeteki WGS genome.</title>
        <authorList>
            <person name="Nygaard S."/>
            <person name="Hu H."/>
            <person name="Boomsma J."/>
            <person name="Zhang G."/>
        </authorList>
    </citation>
    <scope>NUCLEOTIDE SEQUENCE [LARGE SCALE GENOMIC DNA]</scope>
    <source>
        <strain evidence="2">Tzet28-1</strain>
        <tissue evidence="2">Whole body</tissue>
    </source>
</reference>
<evidence type="ECO:0000313" key="2">
    <source>
        <dbReference type="EMBL" id="KYQ55655.1"/>
    </source>
</evidence>